<evidence type="ECO:0000256" key="2">
    <source>
        <dbReference type="ARBA" id="ARBA00023125"/>
    </source>
</evidence>
<keyword evidence="1" id="KW-0805">Transcription regulation</keyword>
<protein>
    <submittedName>
        <fullName evidence="5">AraC family transcriptional regulator</fullName>
    </submittedName>
</protein>
<sequence>MTTLAAAMGRFAEQAGLQQLEGVVETRLPGVRFFRASRSTPRQPLTYQSGILIMGQGNKIIHLGEQQVAYGPGSYLVVGVPLPLECEAQCSAEVPILGLSVAVDLQRLHEQVARLYPPQAPMAPCRAIECGLSSARLPTDLDSACQRLLTALASPVEAAILGPGLLEEILFRVLTGEQGHVLLELARHDGHYARIARVLGRIHREYAEPLTVESLAGEAHMSVSTFHRAFRQVTRVSPLQYMKQIRLNRARELIQREGRGIAEAAALVGYNSPSQFSREYKRHFACNPRGDQAA</sequence>
<dbReference type="PROSITE" id="PS00041">
    <property type="entry name" value="HTH_ARAC_FAMILY_1"/>
    <property type="match status" value="1"/>
</dbReference>
<dbReference type="InterPro" id="IPR018062">
    <property type="entry name" value="HTH_AraC-typ_CS"/>
</dbReference>
<dbReference type="RefSeq" id="WP_345011595.1">
    <property type="nucleotide sequence ID" value="NZ_BAABFC010000010.1"/>
</dbReference>
<dbReference type="Pfam" id="PF12833">
    <property type="entry name" value="HTH_18"/>
    <property type="match status" value="1"/>
</dbReference>
<feature type="domain" description="HTH araC/xylS-type" evidence="4">
    <location>
        <begin position="196"/>
        <end position="294"/>
    </location>
</feature>
<keyword evidence="2" id="KW-0238">DNA-binding</keyword>
<dbReference type="PANTHER" id="PTHR43436">
    <property type="entry name" value="ARAC-FAMILY TRANSCRIPTIONAL REGULATOR"/>
    <property type="match status" value="1"/>
</dbReference>
<evidence type="ECO:0000313" key="5">
    <source>
        <dbReference type="EMBL" id="GAA4497778.1"/>
    </source>
</evidence>
<dbReference type="SUPFAM" id="SSF46689">
    <property type="entry name" value="Homeodomain-like"/>
    <property type="match status" value="2"/>
</dbReference>
<dbReference type="Gene3D" id="1.10.10.60">
    <property type="entry name" value="Homeodomain-like"/>
    <property type="match status" value="2"/>
</dbReference>
<dbReference type="PROSITE" id="PS01124">
    <property type="entry name" value="HTH_ARAC_FAMILY_2"/>
    <property type="match status" value="1"/>
</dbReference>
<comment type="caution">
    <text evidence="5">The sequence shown here is derived from an EMBL/GenBank/DDBJ whole genome shotgun (WGS) entry which is preliminary data.</text>
</comment>
<name>A0ABP8Q6N2_9GAMM</name>
<evidence type="ECO:0000259" key="4">
    <source>
        <dbReference type="PROSITE" id="PS01124"/>
    </source>
</evidence>
<accession>A0ABP8Q6N2</accession>
<dbReference type="Pfam" id="PF06719">
    <property type="entry name" value="AraC_N"/>
    <property type="match status" value="1"/>
</dbReference>
<dbReference type="SMART" id="SM00342">
    <property type="entry name" value="HTH_ARAC"/>
    <property type="match status" value="1"/>
</dbReference>
<organism evidence="5 6">
    <name type="scientific">Pseudaeromonas paramecii</name>
    <dbReference type="NCBI Taxonomy" id="2138166"/>
    <lineage>
        <taxon>Bacteria</taxon>
        <taxon>Pseudomonadati</taxon>
        <taxon>Pseudomonadota</taxon>
        <taxon>Gammaproteobacteria</taxon>
        <taxon>Aeromonadales</taxon>
        <taxon>Aeromonadaceae</taxon>
        <taxon>Pseudaeromonas</taxon>
    </lineage>
</organism>
<proteinExistence type="predicted"/>
<dbReference type="InterPro" id="IPR009057">
    <property type="entry name" value="Homeodomain-like_sf"/>
</dbReference>
<reference evidence="6" key="1">
    <citation type="journal article" date="2019" name="Int. J. Syst. Evol. Microbiol.">
        <title>The Global Catalogue of Microorganisms (GCM) 10K type strain sequencing project: providing services to taxonomists for standard genome sequencing and annotation.</title>
        <authorList>
            <consortium name="The Broad Institute Genomics Platform"/>
            <consortium name="The Broad Institute Genome Sequencing Center for Infectious Disease"/>
            <person name="Wu L."/>
            <person name="Ma J."/>
        </authorList>
    </citation>
    <scope>NUCLEOTIDE SEQUENCE [LARGE SCALE GENOMIC DNA]</scope>
    <source>
        <strain evidence="6">JCM 32226</strain>
    </source>
</reference>
<evidence type="ECO:0000313" key="6">
    <source>
        <dbReference type="Proteomes" id="UP001501321"/>
    </source>
</evidence>
<keyword evidence="3" id="KW-0804">Transcription</keyword>
<dbReference type="InterPro" id="IPR018060">
    <property type="entry name" value="HTH_AraC"/>
</dbReference>
<keyword evidence="6" id="KW-1185">Reference proteome</keyword>
<dbReference type="PANTHER" id="PTHR43436:SF2">
    <property type="entry name" value="ARAC_XYLS FAMILY TRANSCRIPTIONAL REGULATOR"/>
    <property type="match status" value="1"/>
</dbReference>
<gene>
    <name evidence="5" type="ORF">GCM10023095_14860</name>
</gene>
<evidence type="ECO:0000256" key="3">
    <source>
        <dbReference type="ARBA" id="ARBA00023163"/>
    </source>
</evidence>
<dbReference type="InterPro" id="IPR009594">
    <property type="entry name" value="Tscrpt_reg_HTH_AraC_N"/>
</dbReference>
<dbReference type="EMBL" id="BAABFC010000010">
    <property type="protein sequence ID" value="GAA4497778.1"/>
    <property type="molecule type" value="Genomic_DNA"/>
</dbReference>
<dbReference type="Proteomes" id="UP001501321">
    <property type="component" value="Unassembled WGS sequence"/>
</dbReference>
<evidence type="ECO:0000256" key="1">
    <source>
        <dbReference type="ARBA" id="ARBA00023015"/>
    </source>
</evidence>